<evidence type="ECO:0000313" key="6">
    <source>
        <dbReference type="EMBL" id="GIJ28430.1"/>
    </source>
</evidence>
<dbReference type="PANTHER" id="PTHR48050:SF13">
    <property type="entry name" value="STEROL 3-BETA-GLUCOSYLTRANSFERASE UGT80A2"/>
    <property type="match status" value="1"/>
</dbReference>
<dbReference type="InterPro" id="IPR050426">
    <property type="entry name" value="Glycosyltransferase_28"/>
</dbReference>
<dbReference type="Pfam" id="PF06722">
    <property type="entry name" value="EryCIII-like_C"/>
    <property type="match status" value="1"/>
</dbReference>
<dbReference type="InterPro" id="IPR002213">
    <property type="entry name" value="UDP_glucos_trans"/>
</dbReference>
<proteinExistence type="inferred from homology"/>
<dbReference type="Proteomes" id="UP000653076">
    <property type="component" value="Unassembled WGS sequence"/>
</dbReference>
<evidence type="ECO:0000256" key="3">
    <source>
        <dbReference type="ARBA" id="ARBA00022679"/>
    </source>
</evidence>
<dbReference type="InterPro" id="IPR010610">
    <property type="entry name" value="EryCIII-like_C"/>
</dbReference>
<comment type="similarity">
    <text evidence="1">Belongs to the glycosyltransferase 28 family.</text>
</comment>
<evidence type="ECO:0000313" key="7">
    <source>
        <dbReference type="Proteomes" id="UP000653076"/>
    </source>
</evidence>
<keyword evidence="3 6" id="KW-0808">Transferase</keyword>
<dbReference type="GO" id="GO:0016740">
    <property type="term" value="F:transferase activity"/>
    <property type="evidence" value="ECO:0007669"/>
    <property type="project" value="UniProtKB-KW"/>
</dbReference>
<gene>
    <name evidence="6" type="primary">iroB</name>
    <name evidence="6" type="ORF">Vqi01_35920</name>
</gene>
<keyword evidence="7" id="KW-1185">Reference proteome</keyword>
<dbReference type="InterPro" id="IPR048284">
    <property type="entry name" value="EryCIII-like_N"/>
</dbReference>
<evidence type="ECO:0000256" key="1">
    <source>
        <dbReference type="ARBA" id="ARBA00006962"/>
    </source>
</evidence>
<dbReference type="PANTHER" id="PTHR48050">
    <property type="entry name" value="STEROL 3-BETA-GLUCOSYLTRANSFERASE"/>
    <property type="match status" value="1"/>
</dbReference>
<dbReference type="CDD" id="cd03784">
    <property type="entry name" value="GT1_Gtf-like"/>
    <property type="match status" value="1"/>
</dbReference>
<dbReference type="RefSeq" id="WP_204035945.1">
    <property type="nucleotide sequence ID" value="NZ_BOPC01000048.1"/>
</dbReference>
<dbReference type="SUPFAM" id="SSF53756">
    <property type="entry name" value="UDP-Glycosyltransferase/glycogen phosphorylase"/>
    <property type="match status" value="1"/>
</dbReference>
<evidence type="ECO:0000256" key="2">
    <source>
        <dbReference type="ARBA" id="ARBA00022676"/>
    </source>
</evidence>
<reference evidence="6 7" key="1">
    <citation type="submission" date="2021-01" db="EMBL/GenBank/DDBJ databases">
        <title>Whole genome shotgun sequence of Verrucosispora qiuiae NBRC 106684.</title>
        <authorList>
            <person name="Komaki H."/>
            <person name="Tamura T."/>
        </authorList>
    </citation>
    <scope>NUCLEOTIDE SEQUENCE [LARGE SCALE GENOMIC DNA]</scope>
    <source>
        <strain evidence="6 7">NBRC 106684</strain>
    </source>
</reference>
<evidence type="ECO:0000259" key="4">
    <source>
        <dbReference type="Pfam" id="PF06722"/>
    </source>
</evidence>
<sequence length="393" mass="42293">MRVLFVSSPGIGHLFPLIHLAWGFRTAGHDVVIALAEHAQKAAAAGLEVVDVAPDYSAVKVFEQVAKDNPRFAETVATRPAIDLEEWGVQIAAVNRPLVDRTIALADDFKPDLVVYEQGATVGLLAAARAGVPAVQRNQSAWRTRGMHVSIASFLTDLMEKHQVTLPKPSVTIESFPPSLLLEAEPEGWFMRWVPYGGGAVLGDRLPAPPARRPVVAITMGTIELQAFGIGAVAPIIAAAAEVDADFVLALGDLDITPLGKLPPNMRAVGWTPLHTLLRTCTAVVHHGGGGTVMTAIDAGLPQLLAPDPRDQFQHTAREAVSRRGIGLVSTADKVDADLLRRLIGDESMRAAAREVRDEMRALPTPAETVRRLVERVETEPAHAARRPVRRRA</sequence>
<dbReference type="Pfam" id="PF21036">
    <property type="entry name" value="EryCIII-like_N"/>
    <property type="match status" value="1"/>
</dbReference>
<evidence type="ECO:0000259" key="5">
    <source>
        <dbReference type="Pfam" id="PF21036"/>
    </source>
</evidence>
<feature type="domain" description="Erythromycin biosynthesis protein CIII-like C-terminal" evidence="4">
    <location>
        <begin position="236"/>
        <end position="375"/>
    </location>
</feature>
<feature type="domain" description="Erythromycin biosynthesis protein CIII-like N-terminal" evidence="5">
    <location>
        <begin position="22"/>
        <end position="221"/>
    </location>
</feature>
<comment type="caution">
    <text evidence="6">The sequence shown here is derived from an EMBL/GenBank/DDBJ whole genome shotgun (WGS) entry which is preliminary data.</text>
</comment>
<dbReference type="EMBL" id="BOPC01000048">
    <property type="protein sequence ID" value="GIJ28430.1"/>
    <property type="molecule type" value="Genomic_DNA"/>
</dbReference>
<dbReference type="Gene3D" id="3.40.50.2000">
    <property type="entry name" value="Glycogen Phosphorylase B"/>
    <property type="match status" value="2"/>
</dbReference>
<accession>A0ABQ4JEQ4</accession>
<keyword evidence="2" id="KW-0328">Glycosyltransferase</keyword>
<organism evidence="6 7">
    <name type="scientific">Micromonospora qiuiae</name>
    <dbReference type="NCBI Taxonomy" id="502268"/>
    <lineage>
        <taxon>Bacteria</taxon>
        <taxon>Bacillati</taxon>
        <taxon>Actinomycetota</taxon>
        <taxon>Actinomycetes</taxon>
        <taxon>Micromonosporales</taxon>
        <taxon>Micromonosporaceae</taxon>
        <taxon>Micromonospora</taxon>
    </lineage>
</organism>
<protein>
    <submittedName>
        <fullName evidence="6">Glycosyl transferase</fullName>
    </submittedName>
</protein>
<name>A0ABQ4JEQ4_9ACTN</name>